<protein>
    <submittedName>
        <fullName evidence="2">Uncharacterized protein</fullName>
    </submittedName>
</protein>
<dbReference type="AlphaFoldDB" id="A0A0D2P5F9"/>
<evidence type="ECO:0000313" key="2">
    <source>
        <dbReference type="EMBL" id="KJA15655.1"/>
    </source>
</evidence>
<reference evidence="3" key="1">
    <citation type="submission" date="2014-04" db="EMBL/GenBank/DDBJ databases">
        <title>Evolutionary Origins and Diversification of the Mycorrhizal Mutualists.</title>
        <authorList>
            <consortium name="DOE Joint Genome Institute"/>
            <consortium name="Mycorrhizal Genomics Consortium"/>
            <person name="Kohler A."/>
            <person name="Kuo A."/>
            <person name="Nagy L.G."/>
            <person name="Floudas D."/>
            <person name="Copeland A."/>
            <person name="Barry K.W."/>
            <person name="Cichocki N."/>
            <person name="Veneault-Fourrey C."/>
            <person name="LaButti K."/>
            <person name="Lindquist E.A."/>
            <person name="Lipzen A."/>
            <person name="Lundell T."/>
            <person name="Morin E."/>
            <person name="Murat C."/>
            <person name="Riley R."/>
            <person name="Ohm R."/>
            <person name="Sun H."/>
            <person name="Tunlid A."/>
            <person name="Henrissat B."/>
            <person name="Grigoriev I.V."/>
            <person name="Hibbett D.S."/>
            <person name="Martin F."/>
        </authorList>
    </citation>
    <scope>NUCLEOTIDE SEQUENCE [LARGE SCALE GENOMIC DNA]</scope>
    <source>
        <strain evidence="3">FD-334 SS-4</strain>
    </source>
</reference>
<gene>
    <name evidence="2" type="ORF">HYPSUDRAFT_148766</name>
</gene>
<name>A0A0D2P5F9_HYPSF</name>
<organism evidence="2 3">
    <name type="scientific">Hypholoma sublateritium (strain FD-334 SS-4)</name>
    <dbReference type="NCBI Taxonomy" id="945553"/>
    <lineage>
        <taxon>Eukaryota</taxon>
        <taxon>Fungi</taxon>
        <taxon>Dikarya</taxon>
        <taxon>Basidiomycota</taxon>
        <taxon>Agaricomycotina</taxon>
        <taxon>Agaricomycetes</taxon>
        <taxon>Agaricomycetidae</taxon>
        <taxon>Agaricales</taxon>
        <taxon>Agaricineae</taxon>
        <taxon>Strophariaceae</taxon>
        <taxon>Hypholoma</taxon>
    </lineage>
</organism>
<evidence type="ECO:0000313" key="3">
    <source>
        <dbReference type="Proteomes" id="UP000054270"/>
    </source>
</evidence>
<sequence length="79" mass="8958">LEHELREERQKRKDADDAIQDVRRECRAPFIVPSLLDAFVELSRLTSKATQSGAAMGKNPTLPSRMPVTPESRVKREPT</sequence>
<evidence type="ECO:0000256" key="1">
    <source>
        <dbReference type="SAM" id="MobiDB-lite"/>
    </source>
</evidence>
<dbReference type="OrthoDB" id="3070390at2759"/>
<proteinExistence type="predicted"/>
<accession>A0A0D2P5F9</accession>
<feature type="region of interest" description="Disordered" evidence="1">
    <location>
        <begin position="47"/>
        <end position="79"/>
    </location>
</feature>
<feature type="non-terminal residue" evidence="2">
    <location>
        <position position="1"/>
    </location>
</feature>
<keyword evidence="3" id="KW-1185">Reference proteome</keyword>
<dbReference type="Proteomes" id="UP000054270">
    <property type="component" value="Unassembled WGS sequence"/>
</dbReference>
<dbReference type="STRING" id="945553.A0A0D2P5F9"/>
<dbReference type="EMBL" id="KN817638">
    <property type="protein sequence ID" value="KJA15655.1"/>
    <property type="molecule type" value="Genomic_DNA"/>
</dbReference>